<dbReference type="PANTHER" id="PTHR28124">
    <property type="entry name" value="DNA REPLICATION REGULATOR SLD2"/>
    <property type="match status" value="1"/>
</dbReference>
<dbReference type="GO" id="GO:1902977">
    <property type="term" value="P:mitotic DNA replication preinitiation complex assembly"/>
    <property type="evidence" value="ECO:0007669"/>
    <property type="project" value="TreeGrafter"/>
</dbReference>
<organism evidence="10 11">
    <name type="scientific">Aureobasidium namibiae CBS 147.97</name>
    <dbReference type="NCBI Taxonomy" id="1043004"/>
    <lineage>
        <taxon>Eukaryota</taxon>
        <taxon>Fungi</taxon>
        <taxon>Dikarya</taxon>
        <taxon>Ascomycota</taxon>
        <taxon>Pezizomycotina</taxon>
        <taxon>Dothideomycetes</taxon>
        <taxon>Dothideomycetidae</taxon>
        <taxon>Dothideales</taxon>
        <taxon>Saccotheciaceae</taxon>
        <taxon>Aureobasidium</taxon>
    </lineage>
</organism>
<feature type="region of interest" description="Disordered" evidence="9">
    <location>
        <begin position="448"/>
        <end position="470"/>
    </location>
</feature>
<feature type="compositionally biased region" description="Low complexity" evidence="9">
    <location>
        <begin position="74"/>
        <end position="85"/>
    </location>
</feature>
<dbReference type="InterPro" id="IPR021110">
    <property type="entry name" value="DNA_rep_checkpnt_protein"/>
</dbReference>
<dbReference type="OrthoDB" id="8775810at2759"/>
<feature type="region of interest" description="Disordered" evidence="9">
    <location>
        <begin position="51"/>
        <end position="87"/>
    </location>
</feature>
<feature type="compositionally biased region" description="Acidic residues" evidence="9">
    <location>
        <begin position="322"/>
        <end position="332"/>
    </location>
</feature>
<reference evidence="10 11" key="1">
    <citation type="journal article" date="2014" name="BMC Genomics">
        <title>Genome sequencing of four Aureobasidium pullulans varieties: biotechnological potential, stress tolerance, and description of new species.</title>
        <authorList>
            <person name="Gostin Ar C."/>
            <person name="Ohm R.A."/>
            <person name="Kogej T."/>
            <person name="Sonjak S."/>
            <person name="Turk M."/>
            <person name="Zajc J."/>
            <person name="Zalar P."/>
            <person name="Grube M."/>
            <person name="Sun H."/>
            <person name="Han J."/>
            <person name="Sharma A."/>
            <person name="Chiniquy J."/>
            <person name="Ngan C.Y."/>
            <person name="Lipzen A."/>
            <person name="Barry K."/>
            <person name="Grigoriev I.V."/>
            <person name="Gunde-Cimerman N."/>
        </authorList>
    </citation>
    <scope>NUCLEOTIDE SEQUENCE [LARGE SCALE GENOMIC DNA]</scope>
    <source>
        <strain evidence="10 11">CBS 147.97</strain>
    </source>
</reference>
<feature type="compositionally biased region" description="Polar residues" evidence="9">
    <location>
        <begin position="367"/>
        <end position="386"/>
    </location>
</feature>
<comment type="function">
    <text evidence="7 8">Has a role in the initiation of DNA replication. Required at S-phase checkpoint.</text>
</comment>
<proteinExistence type="inferred from homology"/>
<evidence type="ECO:0000313" key="11">
    <source>
        <dbReference type="Proteomes" id="UP000027730"/>
    </source>
</evidence>
<protein>
    <recommendedName>
        <fullName evidence="3 8">DNA replication regulator SLD2</fullName>
    </recommendedName>
</protein>
<evidence type="ECO:0000256" key="8">
    <source>
        <dbReference type="RuleBase" id="RU367067"/>
    </source>
</evidence>
<gene>
    <name evidence="10" type="ORF">M436DRAFT_49780</name>
</gene>
<dbReference type="STRING" id="1043004.A0A074WQQ0"/>
<feature type="compositionally biased region" description="Acidic residues" evidence="9">
    <location>
        <begin position="388"/>
        <end position="398"/>
    </location>
</feature>
<dbReference type="AlphaFoldDB" id="A0A074WQQ0"/>
<dbReference type="Pfam" id="PF11719">
    <property type="entry name" value="Drc1-Sld2"/>
    <property type="match status" value="1"/>
</dbReference>
<evidence type="ECO:0000256" key="1">
    <source>
        <dbReference type="ARBA" id="ARBA00004123"/>
    </source>
</evidence>
<dbReference type="EMBL" id="KL584712">
    <property type="protein sequence ID" value="KEQ72027.1"/>
    <property type="molecule type" value="Genomic_DNA"/>
</dbReference>
<feature type="compositionally biased region" description="Basic residues" evidence="9">
    <location>
        <begin position="448"/>
        <end position="458"/>
    </location>
</feature>
<comment type="subcellular location">
    <subcellularLocation>
        <location evidence="1 8">Nucleus</location>
    </subcellularLocation>
</comment>
<evidence type="ECO:0000256" key="6">
    <source>
        <dbReference type="ARBA" id="ARBA00023306"/>
    </source>
</evidence>
<dbReference type="HOGENOM" id="CLU_033089_0_0_1"/>
<evidence type="ECO:0000256" key="2">
    <source>
        <dbReference type="ARBA" id="ARBA00007276"/>
    </source>
</evidence>
<evidence type="ECO:0000256" key="7">
    <source>
        <dbReference type="ARBA" id="ARBA00025253"/>
    </source>
</evidence>
<evidence type="ECO:0000256" key="4">
    <source>
        <dbReference type="ARBA" id="ARBA00022705"/>
    </source>
</evidence>
<sequence length="470" mass="52434">MAEERIQALRVELKSWEKQFSAQHGGKRPSREDIKNNVEIATKYREYDKLRRPTTQKIESQHIVSVKPHHATPKKAAPAATPQKPNSQFLVPNILALQEEEAELEPTPAAVRMHLGPTPQKDGQILSLFDDLSSTASKPSRTALASIEVNANFTPSKPSQLLFAENESPPENVHDRTPASSSKRFLLDSFVSTTPLKRKREDEEPAHATPSSSKGLSTPAFLRRTSNMLIMDTLVEEAQDDQEIKSLNMGRMRQPPFKKRGIVRSLSSIIQGLRKQEDDKLDEELEMMREMEDADDDQASAKPTVQVEDSQVVMPLGPDQGIESEESEEEERDTGVFRKPWKKKGLKRQTKRVIMRPAPKSKAPAQADQSEPTSDNEGNVAETQLPDTLDDIDSDAESDAAYSDTEAKRKRQLAKTTTVDKEDASKSSKGDGIVKKAAKKISATAHANFRRLNIKNKNSKANGRGRFGRK</sequence>
<dbReference type="GO" id="GO:0031261">
    <property type="term" value="C:DNA replication preinitiation complex"/>
    <property type="evidence" value="ECO:0007669"/>
    <property type="project" value="TreeGrafter"/>
</dbReference>
<name>A0A074WQQ0_9PEZI</name>
<feature type="region of interest" description="Disordered" evidence="9">
    <location>
        <begin position="287"/>
        <end position="434"/>
    </location>
</feature>
<evidence type="ECO:0000256" key="5">
    <source>
        <dbReference type="ARBA" id="ARBA00023242"/>
    </source>
</evidence>
<dbReference type="FunFam" id="1.10.10.1460:FF:000001">
    <property type="entry name" value="DNA replication regulator Sld2"/>
    <property type="match status" value="1"/>
</dbReference>
<dbReference type="GO" id="GO:0000727">
    <property type="term" value="P:double-strand break repair via break-induced replication"/>
    <property type="evidence" value="ECO:0007669"/>
    <property type="project" value="TreeGrafter"/>
</dbReference>
<feature type="region of interest" description="Disordered" evidence="9">
    <location>
        <begin position="162"/>
        <end position="220"/>
    </location>
</feature>
<keyword evidence="6 8" id="KW-0131">Cell cycle</keyword>
<dbReference type="InterPro" id="IPR040203">
    <property type="entry name" value="Sld2"/>
</dbReference>
<dbReference type="RefSeq" id="XP_013426260.1">
    <property type="nucleotide sequence ID" value="XM_013570806.1"/>
</dbReference>
<dbReference type="GO" id="GO:0003688">
    <property type="term" value="F:DNA replication origin binding"/>
    <property type="evidence" value="ECO:0007669"/>
    <property type="project" value="TreeGrafter"/>
</dbReference>
<dbReference type="PANTHER" id="PTHR28124:SF1">
    <property type="entry name" value="DNA REPLICATION REGULATOR SLD2"/>
    <property type="match status" value="1"/>
</dbReference>
<dbReference type="GO" id="GO:0003697">
    <property type="term" value="F:single-stranded DNA binding"/>
    <property type="evidence" value="ECO:0007669"/>
    <property type="project" value="TreeGrafter"/>
</dbReference>
<dbReference type="GO" id="GO:0006270">
    <property type="term" value="P:DNA replication initiation"/>
    <property type="evidence" value="ECO:0007669"/>
    <property type="project" value="UniProtKB-UniRule"/>
</dbReference>
<feature type="compositionally biased region" description="Basic residues" evidence="9">
    <location>
        <begin position="339"/>
        <end position="354"/>
    </location>
</feature>
<evidence type="ECO:0000256" key="9">
    <source>
        <dbReference type="SAM" id="MobiDB-lite"/>
    </source>
</evidence>
<accession>A0A074WQQ0</accession>
<dbReference type="GeneID" id="25411132"/>
<evidence type="ECO:0000256" key="3">
    <source>
        <dbReference type="ARBA" id="ARBA00018363"/>
    </source>
</evidence>
<keyword evidence="11" id="KW-1185">Reference proteome</keyword>
<dbReference type="Gene3D" id="1.10.10.1460">
    <property type="match status" value="1"/>
</dbReference>
<keyword evidence="4 8" id="KW-0235">DNA replication</keyword>
<comment type="similarity">
    <text evidence="2 8">Belongs to the SLD2 family.</text>
</comment>
<dbReference type="Proteomes" id="UP000027730">
    <property type="component" value="Unassembled WGS sequence"/>
</dbReference>
<dbReference type="CDD" id="cd22289">
    <property type="entry name" value="RecQL4_SLD2_NTD"/>
    <property type="match status" value="1"/>
</dbReference>
<evidence type="ECO:0000313" key="10">
    <source>
        <dbReference type="EMBL" id="KEQ72027.1"/>
    </source>
</evidence>
<keyword evidence="5 8" id="KW-0539">Nucleus</keyword>
<feature type="compositionally biased region" description="Basic and acidic residues" evidence="9">
    <location>
        <begin position="418"/>
        <end position="434"/>
    </location>
</feature>